<comment type="caution">
    <text evidence="7">The sequence shown here is derived from an EMBL/GenBank/DDBJ whole genome shotgun (WGS) entry which is preliminary data.</text>
</comment>
<evidence type="ECO:0000259" key="6">
    <source>
        <dbReference type="PROSITE" id="PS50801"/>
    </source>
</evidence>
<dbReference type="InterPro" id="IPR036513">
    <property type="entry name" value="STAS_dom_sf"/>
</dbReference>
<dbReference type="InterPro" id="IPR002645">
    <property type="entry name" value="STAS_dom"/>
</dbReference>
<feature type="transmembrane region" description="Helical" evidence="5">
    <location>
        <begin position="372"/>
        <end position="390"/>
    </location>
</feature>
<keyword evidence="4 5" id="KW-0472">Membrane</keyword>
<accession>A0A8B6HCS2</accession>
<gene>
    <name evidence="7" type="ORF">MGAL_10B060933</name>
</gene>
<dbReference type="CDD" id="cd07042">
    <property type="entry name" value="STAS_SulP_like_sulfate_transporter"/>
    <property type="match status" value="1"/>
</dbReference>
<feature type="transmembrane region" description="Helical" evidence="5">
    <location>
        <begin position="150"/>
        <end position="177"/>
    </location>
</feature>
<dbReference type="InterPro" id="IPR018045">
    <property type="entry name" value="S04_transporter_CS"/>
</dbReference>
<evidence type="ECO:0000256" key="3">
    <source>
        <dbReference type="ARBA" id="ARBA00022989"/>
    </source>
</evidence>
<keyword evidence="3 5" id="KW-1133">Transmembrane helix</keyword>
<dbReference type="Pfam" id="PF01740">
    <property type="entry name" value="STAS"/>
    <property type="match status" value="1"/>
</dbReference>
<reference evidence="7" key="1">
    <citation type="submission" date="2018-11" db="EMBL/GenBank/DDBJ databases">
        <authorList>
            <person name="Alioto T."/>
            <person name="Alioto T."/>
        </authorList>
    </citation>
    <scope>NUCLEOTIDE SEQUENCE</scope>
</reference>
<dbReference type="Pfam" id="PF00916">
    <property type="entry name" value="Sulfate_transp"/>
    <property type="match status" value="1"/>
</dbReference>
<dbReference type="InterPro" id="IPR011547">
    <property type="entry name" value="SLC26A/SulP_dom"/>
</dbReference>
<feature type="transmembrane region" description="Helical" evidence="5">
    <location>
        <begin position="436"/>
        <end position="453"/>
    </location>
</feature>
<protein>
    <submittedName>
        <fullName evidence="7">Solute carrier family 26 (Sodium-independent sulfate anion transporter), member 11</fullName>
    </submittedName>
</protein>
<dbReference type="Proteomes" id="UP000596742">
    <property type="component" value="Unassembled WGS sequence"/>
</dbReference>
<evidence type="ECO:0000256" key="5">
    <source>
        <dbReference type="SAM" id="Phobius"/>
    </source>
</evidence>
<feature type="transmembrane region" description="Helical" evidence="5">
    <location>
        <begin position="332"/>
        <end position="352"/>
    </location>
</feature>
<dbReference type="InterPro" id="IPR001902">
    <property type="entry name" value="SLC26A/SulP_fam"/>
</dbReference>
<name>A0A8B6HCS2_MYTGA</name>
<evidence type="ECO:0000313" key="8">
    <source>
        <dbReference type="Proteomes" id="UP000596742"/>
    </source>
</evidence>
<dbReference type="PANTHER" id="PTHR11814">
    <property type="entry name" value="SULFATE TRANSPORTER"/>
    <property type="match status" value="1"/>
</dbReference>
<feature type="transmembrane region" description="Helical" evidence="5">
    <location>
        <begin position="126"/>
        <end position="144"/>
    </location>
</feature>
<dbReference type="PROSITE" id="PS50801">
    <property type="entry name" value="STAS"/>
    <property type="match status" value="1"/>
</dbReference>
<dbReference type="Gene3D" id="3.30.750.24">
    <property type="entry name" value="STAS domain"/>
    <property type="match status" value="1"/>
</dbReference>
<organism evidence="7 8">
    <name type="scientific">Mytilus galloprovincialis</name>
    <name type="common">Mediterranean mussel</name>
    <dbReference type="NCBI Taxonomy" id="29158"/>
    <lineage>
        <taxon>Eukaryota</taxon>
        <taxon>Metazoa</taxon>
        <taxon>Spiralia</taxon>
        <taxon>Lophotrochozoa</taxon>
        <taxon>Mollusca</taxon>
        <taxon>Bivalvia</taxon>
        <taxon>Autobranchia</taxon>
        <taxon>Pteriomorphia</taxon>
        <taxon>Mytilida</taxon>
        <taxon>Mytiloidea</taxon>
        <taxon>Mytilidae</taxon>
        <taxon>Mytilinae</taxon>
        <taxon>Mytilus</taxon>
    </lineage>
</organism>
<comment type="subcellular location">
    <subcellularLocation>
        <location evidence="1">Membrane</location>
        <topology evidence="1">Multi-pass membrane protein</topology>
    </subcellularLocation>
</comment>
<dbReference type="SUPFAM" id="SSF52091">
    <property type="entry name" value="SpoIIaa-like"/>
    <property type="match status" value="1"/>
</dbReference>
<evidence type="ECO:0000256" key="2">
    <source>
        <dbReference type="ARBA" id="ARBA00022692"/>
    </source>
</evidence>
<proteinExistence type="predicted"/>
<feature type="transmembrane region" description="Helical" evidence="5">
    <location>
        <begin position="72"/>
        <end position="91"/>
    </location>
</feature>
<dbReference type="NCBIfam" id="TIGR00815">
    <property type="entry name" value="sulP"/>
    <property type="match status" value="1"/>
</dbReference>
<evidence type="ECO:0000313" key="7">
    <source>
        <dbReference type="EMBL" id="VDI77059.1"/>
    </source>
</evidence>
<feature type="domain" description="STAS" evidence="6">
    <location>
        <begin position="504"/>
        <end position="638"/>
    </location>
</feature>
<dbReference type="GO" id="GO:0016020">
    <property type="term" value="C:membrane"/>
    <property type="evidence" value="ECO:0007669"/>
    <property type="project" value="UniProtKB-SubCell"/>
</dbReference>
<keyword evidence="8" id="KW-1185">Reference proteome</keyword>
<dbReference type="EMBL" id="UYJE01009821">
    <property type="protein sequence ID" value="VDI77059.1"/>
    <property type="molecule type" value="Genomic_DNA"/>
</dbReference>
<feature type="transmembrane region" description="Helical" evidence="5">
    <location>
        <begin position="465"/>
        <end position="497"/>
    </location>
</feature>
<dbReference type="OrthoDB" id="288203at2759"/>
<dbReference type="PROSITE" id="PS01130">
    <property type="entry name" value="SLC26A"/>
    <property type="match status" value="1"/>
</dbReference>
<evidence type="ECO:0000256" key="4">
    <source>
        <dbReference type="ARBA" id="ARBA00023136"/>
    </source>
</evidence>
<keyword evidence="2 5" id="KW-0812">Transmembrane</keyword>
<dbReference type="AlphaFoldDB" id="A0A8B6HCS2"/>
<sequence>MSFNSEESESTPLLRGHRVSVQTTRGLACRRKMVQVGKLARKHISNACCNSEVWKTRFPITKWILKYRVNDLTSDFIAGLTVAMTVIPQGLAYSTLAGLPPQYGLYSAFMGCFIYTFLGTSKDITLGPTAIMSLMTATFAMSPIKDDATYAIVLCLMTGVVQLVMGLLNLGILVNFISHPVINAFTSAAAIRIAFGQVKGILGLKNIPRDFLDMVYETFKHIPKTNVWDLTMGLSSLVLLILMKKLRVIQWKDDPGTTPSRCVKVARYILWLVGTSANAIVVISASGIVAILLSYDVDKLTITGHIKSGLPPVKVPAFSVSDGNTTISTSEIFTGIGAGFIIVPLLGLVELIAIAKAFSRRNNYKIYPSQELIAIGIANIVSSFFSSYPVTGSFSRTAVNSQSGVRTPASGIVTGAIILLALQVLTPLFKYIPKSALAAVIISAVIQMVDYEIPRTLWRVKKLDLIPLVITFISSLAVGIEYGIIIGVGISLIMLLYPMARPKIKTVPTDANNILVLKINHGLNFPAVDFILEEMERLSEKDGRYQSVVLDCSHISEIDFSSIQCIKEMIVEFARRDSKIVFACITEKVFRYIEYAEINDLVVSATIKDGCRILQDELKKELQNGELSHTLGEATVIVDISSHL</sequence>
<feature type="transmembrane region" description="Helical" evidence="5">
    <location>
        <begin position="268"/>
        <end position="293"/>
    </location>
</feature>
<evidence type="ECO:0000256" key="1">
    <source>
        <dbReference type="ARBA" id="ARBA00004141"/>
    </source>
</evidence>
<feature type="transmembrane region" description="Helical" evidence="5">
    <location>
        <begin position="103"/>
        <end position="119"/>
    </location>
</feature>
<feature type="transmembrane region" description="Helical" evidence="5">
    <location>
        <begin position="410"/>
        <end position="429"/>
    </location>
</feature>
<dbReference type="GO" id="GO:0008271">
    <property type="term" value="F:secondary active sulfate transmembrane transporter activity"/>
    <property type="evidence" value="ECO:0007669"/>
    <property type="project" value="InterPro"/>
</dbReference>